<comment type="caution">
    <text evidence="18">The sequence shown here is derived from an EMBL/GenBank/DDBJ whole genome shotgun (WGS) entry which is preliminary data.</text>
</comment>
<evidence type="ECO:0000256" key="9">
    <source>
        <dbReference type="ARBA" id="ARBA00023002"/>
    </source>
</evidence>
<evidence type="ECO:0000256" key="14">
    <source>
        <dbReference type="ARBA" id="ARBA00046008"/>
    </source>
</evidence>
<dbReference type="InterPro" id="IPR012776">
    <property type="entry name" value="Trimethyllysine_dOase"/>
</dbReference>
<dbReference type="Proteomes" id="UP000557566">
    <property type="component" value="Unassembled WGS sequence"/>
</dbReference>
<evidence type="ECO:0000256" key="11">
    <source>
        <dbReference type="ARBA" id="ARBA00030363"/>
    </source>
</evidence>
<evidence type="ECO:0000256" key="10">
    <source>
        <dbReference type="ARBA" id="ARBA00023004"/>
    </source>
</evidence>
<evidence type="ECO:0000256" key="7">
    <source>
        <dbReference type="ARBA" id="ARBA00022873"/>
    </source>
</evidence>
<dbReference type="PANTHER" id="PTHR10696:SF51">
    <property type="entry name" value="TRIMETHYLLYSINE DIOXYGENASE, MITOCHONDRIAL"/>
    <property type="match status" value="1"/>
</dbReference>
<evidence type="ECO:0000256" key="8">
    <source>
        <dbReference type="ARBA" id="ARBA00022964"/>
    </source>
</evidence>
<evidence type="ECO:0000256" key="13">
    <source>
        <dbReference type="ARBA" id="ARBA00032283"/>
    </source>
</evidence>
<comment type="pathway">
    <text evidence="3">Amine and polyamine biosynthesis; carnitine biosynthesis.</text>
</comment>
<keyword evidence="6" id="KW-0479">Metal-binding</keyword>
<protein>
    <recommendedName>
        <fullName evidence="5">trimethyllysine dioxygenase</fullName>
        <ecNumber evidence="5">1.14.11.8</ecNumber>
    </recommendedName>
    <alternativeName>
        <fullName evidence="12">Epsilon-trimethyllysine 2-oxoglutarate dioxygenase</fullName>
    </alternativeName>
    <alternativeName>
        <fullName evidence="11">TML hydroxylase</fullName>
    </alternativeName>
    <alternativeName>
        <fullName evidence="13">TML-alpha-ketoglutarate dioxygenase</fullName>
    </alternativeName>
</protein>
<dbReference type="Gene3D" id="3.60.130.10">
    <property type="entry name" value="Clavaminate synthase-like"/>
    <property type="match status" value="1"/>
</dbReference>
<dbReference type="SUPFAM" id="SSF51197">
    <property type="entry name" value="Clavaminate synthase-like"/>
    <property type="match status" value="1"/>
</dbReference>
<comment type="cofactor">
    <cofactor evidence="1">
        <name>Fe(2+)</name>
        <dbReference type="ChEBI" id="CHEBI:29033"/>
    </cofactor>
</comment>
<evidence type="ECO:0000256" key="2">
    <source>
        <dbReference type="ARBA" id="ARBA00001961"/>
    </source>
</evidence>
<dbReference type="InterPro" id="IPR050411">
    <property type="entry name" value="AlphaKG_dependent_hydroxylases"/>
</dbReference>
<keyword evidence="19" id="KW-1185">Reference proteome</keyword>
<evidence type="ECO:0000256" key="15">
    <source>
        <dbReference type="ARBA" id="ARBA00049334"/>
    </source>
</evidence>
<dbReference type="Pfam" id="PF02668">
    <property type="entry name" value="TauD"/>
    <property type="match status" value="1"/>
</dbReference>
<comment type="function">
    <text evidence="14">Converts trimethyllysine (TML) into hydroxytrimethyllysine (HTML).</text>
</comment>
<proteinExistence type="inferred from homology"/>
<dbReference type="CDD" id="cd00250">
    <property type="entry name" value="CAS_like"/>
    <property type="match status" value="1"/>
</dbReference>
<dbReference type="AlphaFoldDB" id="A0A8H4PVA9"/>
<reference evidence="18 19" key="1">
    <citation type="journal article" date="2020" name="Genome Biol. Evol.">
        <title>A new high-quality draft genome assembly of the Chinese cordyceps Ophiocordyceps sinensis.</title>
        <authorList>
            <person name="Shu R."/>
            <person name="Zhang J."/>
            <person name="Meng Q."/>
            <person name="Zhang H."/>
            <person name="Zhou G."/>
            <person name="Li M."/>
            <person name="Wu P."/>
            <person name="Zhao Y."/>
            <person name="Chen C."/>
            <person name="Qin Q."/>
        </authorList>
    </citation>
    <scope>NUCLEOTIDE SEQUENCE [LARGE SCALE GENOMIC DNA]</scope>
    <source>
        <strain evidence="18 19">IOZ07</strain>
    </source>
</reference>
<dbReference type="InterPro" id="IPR003819">
    <property type="entry name" value="TauD/TfdA-like"/>
</dbReference>
<dbReference type="Gene3D" id="3.30.2020.30">
    <property type="match status" value="1"/>
</dbReference>
<dbReference type="GO" id="GO:0005739">
    <property type="term" value="C:mitochondrion"/>
    <property type="evidence" value="ECO:0007669"/>
    <property type="project" value="TreeGrafter"/>
</dbReference>
<keyword evidence="8" id="KW-0223">Dioxygenase</keyword>
<evidence type="ECO:0000256" key="5">
    <source>
        <dbReference type="ARBA" id="ARBA00012267"/>
    </source>
</evidence>
<evidence type="ECO:0000256" key="12">
    <source>
        <dbReference type="ARBA" id="ARBA00031778"/>
    </source>
</evidence>
<evidence type="ECO:0000259" key="16">
    <source>
        <dbReference type="Pfam" id="PF02668"/>
    </source>
</evidence>
<dbReference type="InterPro" id="IPR042098">
    <property type="entry name" value="TauD-like_sf"/>
</dbReference>
<evidence type="ECO:0000259" key="17">
    <source>
        <dbReference type="Pfam" id="PF06155"/>
    </source>
</evidence>
<keyword evidence="9" id="KW-0560">Oxidoreductase</keyword>
<dbReference type="NCBIfam" id="TIGR02410">
    <property type="entry name" value="carnitine_TMLD"/>
    <property type="match status" value="1"/>
</dbReference>
<keyword evidence="10" id="KW-0408">Iron</keyword>
<dbReference type="InterPro" id="IPR038492">
    <property type="entry name" value="GBBH-like_N_sf"/>
</dbReference>
<gene>
    <name evidence="18" type="ORF">G6O67_002956</name>
</gene>
<dbReference type="EC" id="1.14.11.8" evidence="5"/>
<comment type="similarity">
    <text evidence="4">Belongs to the gamma-BBH/TMLD family.</text>
</comment>
<feature type="domain" description="TauD/TfdA-like" evidence="16">
    <location>
        <begin position="160"/>
        <end position="406"/>
    </location>
</feature>
<sequence length="435" mass="49901">MSTHAGASLVSSRLVAGRLLGKKDAGLGAYTLKAQRDGPIYYPRVLPDSAGFNYESNATGEKVTTRLPKEWMRDNCSCAECVNPVTRQRSFDILAHSRLIEPSQVLPNMDGFEVLWSDHHRSRYTWHWLQSALPGGKHPYAIEVAQRLWNRRLIYENPPEISFRAVMKENSVRGVADLTSKIREHGFCFVSNTPVTPEDTKSLLERIGPIRNTHYGGFYDFTPNMAKADMAYSNAALDLHTDTTYFTDPAGLQAFHLLSHTGPNGEEIRLHERGGQSILVDGFYVAHRLRLERRDHFQTLQTIKLPWHASGNQDAAMTPAKAYPVIEGTSKSVMRIRWNKDDRGTLPLNINTKWWYNAAREWDTIVNRQENQYEFLLEPGRVLIFDNWRILHGRREFWGRRRICGGYINRDDFISRWKLSNFPREAVIANNMIAA</sequence>
<evidence type="ECO:0000256" key="6">
    <source>
        <dbReference type="ARBA" id="ARBA00022723"/>
    </source>
</evidence>
<evidence type="ECO:0000256" key="1">
    <source>
        <dbReference type="ARBA" id="ARBA00001954"/>
    </source>
</evidence>
<dbReference type="UniPathway" id="UPA00118"/>
<dbReference type="GO" id="GO:0045329">
    <property type="term" value="P:carnitine biosynthetic process"/>
    <property type="evidence" value="ECO:0007669"/>
    <property type="project" value="UniProtKB-UniPathway"/>
</dbReference>
<comment type="catalytic activity">
    <reaction evidence="15">
        <text>N(6),N(6),N(6)-trimethyl-L-lysine + 2-oxoglutarate + O2 = (3S)-3-hydroxy-N(6),N(6),N(6)-trimethyl-L-lysine + succinate + CO2</text>
        <dbReference type="Rhea" id="RHEA:14181"/>
        <dbReference type="ChEBI" id="CHEBI:15379"/>
        <dbReference type="ChEBI" id="CHEBI:16526"/>
        <dbReference type="ChEBI" id="CHEBI:16810"/>
        <dbReference type="ChEBI" id="CHEBI:30031"/>
        <dbReference type="ChEBI" id="CHEBI:58100"/>
        <dbReference type="ChEBI" id="CHEBI:141499"/>
        <dbReference type="EC" id="1.14.11.8"/>
    </reaction>
</comment>
<evidence type="ECO:0000313" key="18">
    <source>
        <dbReference type="EMBL" id="KAF4511133.1"/>
    </source>
</evidence>
<dbReference type="FunFam" id="3.60.130.10:FF:000001">
    <property type="entry name" value="Trimethyllysine dioxygenase, mitochondrial"/>
    <property type="match status" value="1"/>
</dbReference>
<dbReference type="GO" id="GO:0005506">
    <property type="term" value="F:iron ion binding"/>
    <property type="evidence" value="ECO:0007669"/>
    <property type="project" value="InterPro"/>
</dbReference>
<feature type="domain" description="Gamma-butyrobetaine hydroxylase-like N-terminal" evidence="17">
    <location>
        <begin position="63"/>
        <end position="129"/>
    </location>
</feature>
<accession>A0A8H4PVA9</accession>
<comment type="cofactor">
    <cofactor evidence="2">
        <name>L-ascorbate</name>
        <dbReference type="ChEBI" id="CHEBI:38290"/>
    </cofactor>
</comment>
<dbReference type="Pfam" id="PF06155">
    <property type="entry name" value="GBBH-like_N"/>
    <property type="match status" value="1"/>
</dbReference>
<keyword evidence="7" id="KW-0124">Carnitine biosynthesis</keyword>
<organism evidence="18 19">
    <name type="scientific">Ophiocordyceps sinensis</name>
    <dbReference type="NCBI Taxonomy" id="72228"/>
    <lineage>
        <taxon>Eukaryota</taxon>
        <taxon>Fungi</taxon>
        <taxon>Dikarya</taxon>
        <taxon>Ascomycota</taxon>
        <taxon>Pezizomycotina</taxon>
        <taxon>Sordariomycetes</taxon>
        <taxon>Hypocreomycetidae</taxon>
        <taxon>Hypocreales</taxon>
        <taxon>Ophiocordycipitaceae</taxon>
        <taxon>Ophiocordyceps</taxon>
    </lineage>
</organism>
<name>A0A8H4PVA9_9HYPO</name>
<evidence type="ECO:0000256" key="4">
    <source>
        <dbReference type="ARBA" id="ARBA00008654"/>
    </source>
</evidence>
<dbReference type="EMBL" id="JAAVMX010000003">
    <property type="protein sequence ID" value="KAF4511133.1"/>
    <property type="molecule type" value="Genomic_DNA"/>
</dbReference>
<dbReference type="InterPro" id="IPR010376">
    <property type="entry name" value="GBBH-like_N"/>
</dbReference>
<dbReference type="PANTHER" id="PTHR10696">
    <property type="entry name" value="GAMMA-BUTYROBETAINE HYDROXYLASE-RELATED"/>
    <property type="match status" value="1"/>
</dbReference>
<dbReference type="OrthoDB" id="408743at2759"/>
<dbReference type="GO" id="GO:0050353">
    <property type="term" value="F:trimethyllysine dioxygenase activity"/>
    <property type="evidence" value="ECO:0007669"/>
    <property type="project" value="UniProtKB-EC"/>
</dbReference>
<evidence type="ECO:0000256" key="3">
    <source>
        <dbReference type="ARBA" id="ARBA00005022"/>
    </source>
</evidence>
<evidence type="ECO:0000313" key="19">
    <source>
        <dbReference type="Proteomes" id="UP000557566"/>
    </source>
</evidence>